<organism evidence="1 2">
    <name type="scientific">Halobacillus yeomjeoni</name>
    <dbReference type="NCBI Taxonomy" id="311194"/>
    <lineage>
        <taxon>Bacteria</taxon>
        <taxon>Bacillati</taxon>
        <taxon>Bacillota</taxon>
        <taxon>Bacilli</taxon>
        <taxon>Bacillales</taxon>
        <taxon>Bacillaceae</taxon>
        <taxon>Halobacillus</taxon>
    </lineage>
</organism>
<accession>A0A931MTE3</accession>
<proteinExistence type="predicted"/>
<name>A0A931MTE3_9BACI</name>
<comment type="caution">
    <text evidence="1">The sequence shown here is derived from an EMBL/GenBank/DDBJ whole genome shotgun (WGS) entry which is preliminary data.</text>
</comment>
<dbReference type="AlphaFoldDB" id="A0A931MTE3"/>
<protein>
    <submittedName>
        <fullName evidence="1">Uncharacterized protein</fullName>
    </submittedName>
</protein>
<dbReference type="Pfam" id="PF26595">
    <property type="entry name" value="A_ENA"/>
    <property type="match status" value="1"/>
</dbReference>
<dbReference type="Proteomes" id="UP000614490">
    <property type="component" value="Unassembled WGS sequence"/>
</dbReference>
<reference evidence="1 2" key="1">
    <citation type="journal article" date="2005" name="Int. J. Syst. Evol. Microbiol.">
        <title>Halobacillus yeomjeoni sp. nov., isolated from a marine solar saltern in Korea.</title>
        <authorList>
            <person name="Yoon J.H."/>
            <person name="Kang S.J."/>
            <person name="Lee C.H."/>
            <person name="Oh H.W."/>
            <person name="Oh T.K."/>
        </authorList>
    </citation>
    <scope>NUCLEOTIDE SEQUENCE [LARGE SCALE GENOMIC DNA]</scope>
    <source>
        <strain evidence="1 2">KCTC 3957</strain>
    </source>
</reference>
<dbReference type="InterPro" id="IPR058705">
    <property type="entry name" value="A_ENA"/>
</dbReference>
<evidence type="ECO:0000313" key="2">
    <source>
        <dbReference type="Proteomes" id="UP000614490"/>
    </source>
</evidence>
<dbReference type="RefSeq" id="WP_197315497.1">
    <property type="nucleotide sequence ID" value="NZ_JADZSC010000001.1"/>
</dbReference>
<keyword evidence="2" id="KW-1185">Reference proteome</keyword>
<evidence type="ECO:0000313" key="1">
    <source>
        <dbReference type="EMBL" id="MBH0228853.1"/>
    </source>
</evidence>
<gene>
    <name evidence="1" type="ORF">H0267_01395</name>
</gene>
<sequence>MIPRGFDDIQIDKADVTETIDHMLEAIMTEEKALAEILESHACHIQSYVEESLHSSCLSGDSDLYMLSQSLKRIADQILLKEWLILKKVEVVIQLKQKSLETEGYHAKEE</sequence>
<dbReference type="EMBL" id="JADZSC010000001">
    <property type="protein sequence ID" value="MBH0228853.1"/>
    <property type="molecule type" value="Genomic_DNA"/>
</dbReference>